<feature type="domain" description="Poly(A) RNA polymerase mitochondrial-like central palm" evidence="2">
    <location>
        <begin position="123"/>
        <end position="269"/>
    </location>
</feature>
<dbReference type="PANTHER" id="PTHR12271">
    <property type="entry name" value="POLY A POLYMERASE CID PAP -RELATED"/>
    <property type="match status" value="1"/>
</dbReference>
<reference evidence="3 4" key="1">
    <citation type="journal article" date="2018" name="Plant J.">
        <title>Genome sequences of Chlorella sorokiniana UTEX 1602 and Micractinium conductrix SAG 241.80: implications to maltose excretion by a green alga.</title>
        <authorList>
            <person name="Arriola M.B."/>
            <person name="Velmurugan N."/>
            <person name="Zhang Y."/>
            <person name="Plunkett M.H."/>
            <person name="Hondzo H."/>
            <person name="Barney B.M."/>
        </authorList>
    </citation>
    <scope>NUCLEOTIDE SEQUENCE [LARGE SCALE GENOMIC DNA]</scope>
    <source>
        <strain evidence="3 4">SAG 241.80</strain>
    </source>
</reference>
<evidence type="ECO:0000313" key="4">
    <source>
        <dbReference type="Proteomes" id="UP000239649"/>
    </source>
</evidence>
<protein>
    <submittedName>
        <fullName evidence="3">Poly(A) RNA polymerase GLD2</fullName>
    </submittedName>
</protein>
<feature type="region of interest" description="Disordered" evidence="1">
    <location>
        <begin position="685"/>
        <end position="757"/>
    </location>
</feature>
<dbReference type="SUPFAM" id="SSF81631">
    <property type="entry name" value="PAP/OAS1 substrate-binding domain"/>
    <property type="match status" value="1"/>
</dbReference>
<feature type="region of interest" description="Disordered" evidence="1">
    <location>
        <begin position="801"/>
        <end position="822"/>
    </location>
</feature>
<dbReference type="InterPro" id="IPR009097">
    <property type="entry name" value="Cyclic_Pdiesterase"/>
</dbReference>
<dbReference type="InterPro" id="IPR012386">
    <property type="entry name" value="Cyclic-nucl_3Pdiesterase"/>
</dbReference>
<dbReference type="InterPro" id="IPR043519">
    <property type="entry name" value="NT_sf"/>
</dbReference>
<dbReference type="InterPro" id="IPR054708">
    <property type="entry name" value="MTPAP-like_central"/>
</dbReference>
<accession>A0A2P6V0J5</accession>
<dbReference type="STRING" id="554055.A0A2P6V0J5"/>
<evidence type="ECO:0000256" key="1">
    <source>
        <dbReference type="SAM" id="MobiDB-lite"/>
    </source>
</evidence>
<feature type="compositionally biased region" description="Gly residues" evidence="1">
    <location>
        <begin position="24"/>
        <end position="36"/>
    </location>
</feature>
<feature type="compositionally biased region" description="Low complexity" evidence="1">
    <location>
        <begin position="736"/>
        <end position="757"/>
    </location>
</feature>
<dbReference type="AlphaFoldDB" id="A0A2P6V0J5"/>
<organism evidence="3 4">
    <name type="scientific">Micractinium conductrix</name>
    <dbReference type="NCBI Taxonomy" id="554055"/>
    <lineage>
        <taxon>Eukaryota</taxon>
        <taxon>Viridiplantae</taxon>
        <taxon>Chlorophyta</taxon>
        <taxon>core chlorophytes</taxon>
        <taxon>Trebouxiophyceae</taxon>
        <taxon>Chlorellales</taxon>
        <taxon>Chlorellaceae</taxon>
        <taxon>Chlorella clade</taxon>
        <taxon>Micractinium</taxon>
    </lineage>
</organism>
<feature type="compositionally biased region" description="Low complexity" evidence="1">
    <location>
        <begin position="801"/>
        <end position="816"/>
    </location>
</feature>
<dbReference type="PANTHER" id="PTHR12271:SF123">
    <property type="entry name" value="PROTEIN HESO1"/>
    <property type="match status" value="1"/>
</dbReference>
<keyword evidence="4" id="KW-1185">Reference proteome</keyword>
<dbReference type="GO" id="GO:0031123">
    <property type="term" value="P:RNA 3'-end processing"/>
    <property type="evidence" value="ECO:0007669"/>
    <property type="project" value="TreeGrafter"/>
</dbReference>
<dbReference type="Pfam" id="PF22600">
    <property type="entry name" value="MTPAP-like_central"/>
    <property type="match status" value="1"/>
</dbReference>
<dbReference type="Proteomes" id="UP000239649">
    <property type="component" value="Unassembled WGS sequence"/>
</dbReference>
<evidence type="ECO:0000259" key="2">
    <source>
        <dbReference type="Pfam" id="PF22600"/>
    </source>
</evidence>
<dbReference type="Pfam" id="PF07823">
    <property type="entry name" value="CPDase"/>
    <property type="match status" value="1"/>
</dbReference>
<dbReference type="CDD" id="cd05402">
    <property type="entry name" value="NT_PAP_TUTase"/>
    <property type="match status" value="1"/>
</dbReference>
<dbReference type="Gene3D" id="3.30.460.10">
    <property type="entry name" value="Beta Polymerase, domain 2"/>
    <property type="match status" value="1"/>
</dbReference>
<dbReference type="EMBL" id="LHPF02000052">
    <property type="protein sequence ID" value="PSC67618.1"/>
    <property type="molecule type" value="Genomic_DNA"/>
</dbReference>
<feature type="compositionally biased region" description="Basic residues" evidence="1">
    <location>
        <begin position="725"/>
        <end position="735"/>
    </location>
</feature>
<dbReference type="Gene3D" id="3.90.1140.10">
    <property type="entry name" value="Cyclic phosphodiesterase"/>
    <property type="match status" value="1"/>
</dbReference>
<comment type="caution">
    <text evidence="3">The sequence shown here is derived from an EMBL/GenBank/DDBJ whole genome shotgun (WGS) entry which is preliminary data.</text>
</comment>
<dbReference type="GO" id="GO:0004112">
    <property type="term" value="F:cyclic-nucleotide phosphodiesterase activity"/>
    <property type="evidence" value="ECO:0007669"/>
    <property type="project" value="InterPro"/>
</dbReference>
<sequence length="1018" mass="106857">MSSYPPRSGVDAYRASPVQHRHNGGGLSGGGGGGGRAAAASWRNADSGDQGKAQHGVEVYGLEHAVGLPGFEGGVAAATLAPAHGPAPAPPAAYLALLCHEALADFKAEAAWAPEVVPAVETALRVLAMQLTPHDREQWLRLQAMGRLKELAQSGIQFCQGLDLEPYGSFVSGLYTPTGDLDLSIEGHATWQDEAGRVVRVTVDGMEREMKVRFLRALASRIQAKRLCRGQVERILHARVPILKFRDISGLDFDVGIGGSHALFKSAVLGLLGQFEWRFGALVRLVKLWARQQGVNDSANGTFNSFALTLMVVFHLQTRSPPVLPPLCSLFGSTPGGERPMQEGRFPDWHLLTAACDRLGAMSRQGGPAGGGNSETLLELLASFFALYEGVFSAGWAPTKGADAEALRCVLRRVRVDTWGARLRHERWDKEGYCCSVEDPFDSTDNCARTLRHEGKVAGMAAAFGDARRCLLDLQQPHHAEYALVTIFGTAAAHVGAYGHRSLGDLLRSNGATPAVQWVCPTGLIIPPRIQAYTDCRLPPPVRVNHQRRRGPVGRAASMDEVQQQIAALTLRPIAVHAGLQHGQQGASPLAAPLPPPGLGLSPVVPGLAPGVAAPGTEAAVAAAAAAAAAADAFAATQQAQGDGQAAATAVSLMGLRHLMEPEVGAEAARLAELAAKAAQAAAATAEKREERKAAKRAAAKASRDAKAEERRRTAAERGGGSRSRSSRRGSRSSSRRSSAVRALSPRAAAAGGGAPAAVSNLGRAGSMASSNGAASAALSASAPAPPATAAAVEAATVHDAAAAAQQGGSASSDSGTPDSRLLHERSSDMAAAPVKSYSLWAMPRGPLADRLGSEIRALAAATPGAPPFAPHVTLLGGIRTTEADVLARAKRLAAELKPYRVAFDRVSSGAVFHQCVYLLCRQEAETMAAGAATRATFNQDPASRYMPHLSLLYSDIDQPERELVAAEQQQRLFGEGGMLTGGERDGFEVTSLTVWEMEESDRSLASWRQLADYPLGQ</sequence>
<dbReference type="OrthoDB" id="515052at2759"/>
<name>A0A2P6V0J5_9CHLO</name>
<evidence type="ECO:0000313" key="3">
    <source>
        <dbReference type="EMBL" id="PSC67618.1"/>
    </source>
</evidence>
<dbReference type="SUPFAM" id="SSF55144">
    <property type="entry name" value="LigT-like"/>
    <property type="match status" value="1"/>
</dbReference>
<proteinExistence type="predicted"/>
<dbReference type="Gene3D" id="1.10.1410.10">
    <property type="match status" value="1"/>
</dbReference>
<gene>
    <name evidence="3" type="ORF">C2E20_8734</name>
</gene>
<dbReference type="GO" id="GO:0016779">
    <property type="term" value="F:nucleotidyltransferase activity"/>
    <property type="evidence" value="ECO:0007669"/>
    <property type="project" value="TreeGrafter"/>
</dbReference>
<feature type="region of interest" description="Disordered" evidence="1">
    <location>
        <begin position="1"/>
        <end position="52"/>
    </location>
</feature>
<feature type="compositionally biased region" description="Basic and acidic residues" evidence="1">
    <location>
        <begin position="702"/>
        <end position="716"/>
    </location>
</feature>
<dbReference type="SUPFAM" id="SSF81301">
    <property type="entry name" value="Nucleotidyltransferase"/>
    <property type="match status" value="1"/>
</dbReference>